<evidence type="ECO:0008006" key="3">
    <source>
        <dbReference type="Google" id="ProtNLM"/>
    </source>
</evidence>
<organism evidence="1 2">
    <name type="scientific">Actinoplanes missouriensis (strain ATCC 14538 / DSM 43046 / CBS 188.64 / JCM 3121 / NBRC 102363 / NCIMB 12654 / NRRL B-3342 / UNCC 431)</name>
    <dbReference type="NCBI Taxonomy" id="512565"/>
    <lineage>
        <taxon>Bacteria</taxon>
        <taxon>Bacillati</taxon>
        <taxon>Actinomycetota</taxon>
        <taxon>Actinomycetes</taxon>
        <taxon>Micromonosporales</taxon>
        <taxon>Micromonosporaceae</taxon>
        <taxon>Actinoplanes</taxon>
    </lineage>
</organism>
<gene>
    <name evidence="1" type="ordered locus">AMIS_33440</name>
</gene>
<evidence type="ECO:0000313" key="1">
    <source>
        <dbReference type="EMBL" id="BAL88564.1"/>
    </source>
</evidence>
<dbReference type="KEGG" id="ams:AMIS_33440"/>
<dbReference type="Pfam" id="PF00756">
    <property type="entry name" value="Esterase"/>
    <property type="match status" value="1"/>
</dbReference>
<dbReference type="AlphaFoldDB" id="I0H6C7"/>
<protein>
    <recommendedName>
        <fullName evidence="3">Esterase</fullName>
    </recommendedName>
</protein>
<accession>I0H6C7</accession>
<evidence type="ECO:0000313" key="2">
    <source>
        <dbReference type="Proteomes" id="UP000007882"/>
    </source>
</evidence>
<proteinExistence type="predicted"/>
<dbReference type="HOGENOM" id="CLU_090325_0_0_11"/>
<name>I0H6C7_ACTM4</name>
<keyword evidence="2" id="KW-1185">Reference proteome</keyword>
<sequence>MGRMRHYTAELRTPSGIQGTIAVYGHYGRPVLVFPSEGGYPQEFADRGMVAAVEGLIDAGRVKLYCVGSFDGGTWSAADIPIEERALRHGAYESWIVEAVVPHIRDDSGGTGEIVTAGCSLGAFHALNFAFKRADLFPLALCFSGNFNPTTWYGWGEPGDAVYFNNPAAYVANLHGDHLDWLRSRLSVLLVCGQGRWEDTTGSLASTRHMAGLLEAKAVPHEVDRWGFDVPHDWPSWRAQLAHHLPRFC</sequence>
<reference evidence="1 2" key="1">
    <citation type="submission" date="2012-02" db="EMBL/GenBank/DDBJ databases">
        <title>Complete genome sequence of Actinoplanes missouriensis 431 (= NBRC 102363).</title>
        <authorList>
            <person name="Ohnishi Y."/>
            <person name="Ishikawa J."/>
            <person name="Sekine M."/>
            <person name="Hosoyama A."/>
            <person name="Harada T."/>
            <person name="Narita H."/>
            <person name="Hata T."/>
            <person name="Konno Y."/>
            <person name="Tutikane K."/>
            <person name="Fujita N."/>
            <person name="Horinouchi S."/>
            <person name="Hayakawa M."/>
        </authorList>
    </citation>
    <scope>NUCLEOTIDE SEQUENCE [LARGE SCALE GENOMIC DNA]</scope>
    <source>
        <strain evidence="2">ATCC 14538 / DSM 43046 / CBS 188.64 / JCM 3121 / NBRC 102363 / NCIMB 12654 / NRRL B-3342 / UNCC 431</strain>
    </source>
</reference>
<dbReference type="STRING" id="512565.AMIS_33440"/>
<dbReference type="Proteomes" id="UP000007882">
    <property type="component" value="Chromosome"/>
</dbReference>
<dbReference type="InterPro" id="IPR029058">
    <property type="entry name" value="AB_hydrolase_fold"/>
</dbReference>
<dbReference type="SUPFAM" id="SSF53474">
    <property type="entry name" value="alpha/beta-Hydrolases"/>
    <property type="match status" value="1"/>
</dbReference>
<dbReference type="InterPro" id="IPR000801">
    <property type="entry name" value="Esterase-like"/>
</dbReference>
<dbReference type="EMBL" id="AP012319">
    <property type="protein sequence ID" value="BAL88564.1"/>
    <property type="molecule type" value="Genomic_DNA"/>
</dbReference>
<dbReference type="PATRIC" id="fig|512565.3.peg.3341"/>
<dbReference type="Gene3D" id="3.40.50.1820">
    <property type="entry name" value="alpha/beta hydrolase"/>
    <property type="match status" value="1"/>
</dbReference>
<dbReference type="eggNOG" id="COG4947">
    <property type="taxonomic scope" value="Bacteria"/>
</dbReference>